<dbReference type="Pfam" id="PF06719">
    <property type="entry name" value="AraC_N"/>
    <property type="match status" value="1"/>
</dbReference>
<proteinExistence type="predicted"/>
<dbReference type="EMBL" id="DOEK01000038">
    <property type="protein sequence ID" value="HBP31364.1"/>
    <property type="molecule type" value="Genomic_DNA"/>
</dbReference>
<reference evidence="4 5" key="1">
    <citation type="journal article" date="2018" name="Nat. Biotechnol.">
        <title>A standardized bacterial taxonomy based on genome phylogeny substantially revises the tree of life.</title>
        <authorList>
            <person name="Parks D.H."/>
            <person name="Chuvochina M."/>
            <person name="Waite D.W."/>
            <person name="Rinke C."/>
            <person name="Skarshewski A."/>
            <person name="Chaumeil P.A."/>
            <person name="Hugenholtz P."/>
        </authorList>
    </citation>
    <scope>NUCLEOTIDE SEQUENCE [LARGE SCALE GENOMIC DNA]</scope>
    <source>
        <strain evidence="4">UBA10707</strain>
    </source>
</reference>
<dbReference type="PROSITE" id="PS01124">
    <property type="entry name" value="HTH_ARAC_FAMILY_2"/>
    <property type="match status" value="1"/>
</dbReference>
<organism evidence="4 5">
    <name type="scientific">Advenella kashmirensis</name>
    <dbReference type="NCBI Taxonomy" id="310575"/>
    <lineage>
        <taxon>Bacteria</taxon>
        <taxon>Pseudomonadati</taxon>
        <taxon>Pseudomonadota</taxon>
        <taxon>Betaproteobacteria</taxon>
        <taxon>Burkholderiales</taxon>
        <taxon>Alcaligenaceae</taxon>
    </lineage>
</organism>
<feature type="domain" description="HTH araC/xylS-type" evidence="3">
    <location>
        <begin position="184"/>
        <end position="282"/>
    </location>
</feature>
<gene>
    <name evidence="4" type="ORF">DD666_18395</name>
</gene>
<dbReference type="Proteomes" id="UP000264036">
    <property type="component" value="Unassembled WGS sequence"/>
</dbReference>
<evidence type="ECO:0000256" key="1">
    <source>
        <dbReference type="ARBA" id="ARBA00023015"/>
    </source>
</evidence>
<evidence type="ECO:0000313" key="5">
    <source>
        <dbReference type="Proteomes" id="UP000264036"/>
    </source>
</evidence>
<name>A0A356LKC9_9BURK</name>
<dbReference type="AlphaFoldDB" id="A0A356LKC9"/>
<dbReference type="PANTHER" id="PTHR43436">
    <property type="entry name" value="ARAC-FAMILY TRANSCRIPTIONAL REGULATOR"/>
    <property type="match status" value="1"/>
</dbReference>
<keyword evidence="1" id="KW-0805">Transcription regulation</keyword>
<dbReference type="GO" id="GO:0043565">
    <property type="term" value="F:sequence-specific DNA binding"/>
    <property type="evidence" value="ECO:0007669"/>
    <property type="project" value="InterPro"/>
</dbReference>
<evidence type="ECO:0000259" key="3">
    <source>
        <dbReference type="PROSITE" id="PS01124"/>
    </source>
</evidence>
<dbReference type="Gene3D" id="1.10.10.60">
    <property type="entry name" value="Homeodomain-like"/>
    <property type="match status" value="2"/>
</dbReference>
<dbReference type="SUPFAM" id="SSF46689">
    <property type="entry name" value="Homeodomain-like"/>
    <property type="match status" value="2"/>
</dbReference>
<dbReference type="InterPro" id="IPR009057">
    <property type="entry name" value="Homeodomain-like_sf"/>
</dbReference>
<keyword evidence="2" id="KW-0804">Transcription</keyword>
<protein>
    <submittedName>
        <fullName evidence="4">AraC family transcriptional regulator</fullName>
    </submittedName>
</protein>
<evidence type="ECO:0000256" key="2">
    <source>
        <dbReference type="ARBA" id="ARBA00023163"/>
    </source>
</evidence>
<evidence type="ECO:0000313" key="4">
    <source>
        <dbReference type="EMBL" id="HBP31364.1"/>
    </source>
</evidence>
<dbReference type="SMART" id="SM00342">
    <property type="entry name" value="HTH_ARAC"/>
    <property type="match status" value="1"/>
</dbReference>
<dbReference type="Pfam" id="PF12833">
    <property type="entry name" value="HTH_18"/>
    <property type="match status" value="1"/>
</dbReference>
<sequence length="304" mass="33884">MNELRSIVMRADSKWTDTGIPRVSMVKAEACANQVYQPMLHLVLQGSKSLSIGGNIFNYDAATYFVVPVDVPATGEIYADGPDLPYQAISLALDPDVIATLLDEDSNATGGHERQSMSCFSAVTAPAEMIDAWLRMMRLIDRPGEAAVLAPMIEREILFRAMQGPLREVLYNIACPDGRLSQIRRAIHWIREHYTQPFRIDSLAAIADMSVAAFYRHFKTVTNMTPIQYQKRLRLLRARWMLIFDPGDAATIAFAVGYESASQFSREYVRLFGMPPARDAARFRQPSAVAPVKIGAMDALGYNS</sequence>
<dbReference type="InterPro" id="IPR018060">
    <property type="entry name" value="HTH_AraC"/>
</dbReference>
<dbReference type="InterPro" id="IPR009594">
    <property type="entry name" value="Tscrpt_reg_HTH_AraC_N"/>
</dbReference>
<comment type="caution">
    <text evidence="4">The sequence shown here is derived from an EMBL/GenBank/DDBJ whole genome shotgun (WGS) entry which is preliminary data.</text>
</comment>
<dbReference type="PANTHER" id="PTHR43436:SF1">
    <property type="entry name" value="TRANSCRIPTIONAL REGULATORY PROTEIN"/>
    <property type="match status" value="1"/>
</dbReference>
<accession>A0A356LKC9</accession>
<dbReference type="GO" id="GO:0003700">
    <property type="term" value="F:DNA-binding transcription factor activity"/>
    <property type="evidence" value="ECO:0007669"/>
    <property type="project" value="InterPro"/>
</dbReference>